<dbReference type="GO" id="GO:0000139">
    <property type="term" value="C:Golgi membrane"/>
    <property type="evidence" value="ECO:0007669"/>
    <property type="project" value="GOC"/>
</dbReference>
<keyword evidence="6" id="KW-0472">Membrane</keyword>
<keyword evidence="5" id="KW-0446">Lipid-binding</keyword>
<dbReference type="Gene3D" id="1.10.3630.10">
    <property type="entry name" value="yeast vps74-n-term truncation variant domain like"/>
    <property type="match status" value="1"/>
</dbReference>
<dbReference type="PANTHER" id="PTHR12704:SF3">
    <property type="entry name" value="GOLGI PHOSPHOPROTEIN 3"/>
    <property type="match status" value="1"/>
</dbReference>
<dbReference type="GO" id="GO:0006890">
    <property type="term" value="P:retrograde vesicle-mediated transport, Golgi to endoplasmic reticulum"/>
    <property type="evidence" value="ECO:0007669"/>
    <property type="project" value="TreeGrafter"/>
</dbReference>
<accession>A0A9X9LFS4</accession>
<dbReference type="GO" id="GO:0043001">
    <property type="term" value="P:Golgi to plasma membrane protein transport"/>
    <property type="evidence" value="ECO:0007669"/>
    <property type="project" value="TreeGrafter"/>
</dbReference>
<organism evidence="7 8">
    <name type="scientific">Gulo gulo</name>
    <name type="common">Wolverine</name>
    <name type="synonym">Gluton</name>
    <dbReference type="NCBI Taxonomy" id="48420"/>
    <lineage>
        <taxon>Eukaryota</taxon>
        <taxon>Metazoa</taxon>
        <taxon>Chordata</taxon>
        <taxon>Craniata</taxon>
        <taxon>Vertebrata</taxon>
        <taxon>Euteleostomi</taxon>
        <taxon>Mammalia</taxon>
        <taxon>Eutheria</taxon>
        <taxon>Laurasiatheria</taxon>
        <taxon>Carnivora</taxon>
        <taxon>Caniformia</taxon>
        <taxon>Musteloidea</taxon>
        <taxon>Mustelidae</taxon>
        <taxon>Guloninae</taxon>
        <taxon>Gulo</taxon>
    </lineage>
</organism>
<dbReference type="GO" id="GO:0005829">
    <property type="term" value="C:cytosol"/>
    <property type="evidence" value="ECO:0007669"/>
    <property type="project" value="TreeGrafter"/>
</dbReference>
<evidence type="ECO:0000256" key="3">
    <source>
        <dbReference type="ARBA" id="ARBA00007284"/>
    </source>
</evidence>
<name>A0A9X9LFS4_GULGU</name>
<keyword evidence="4" id="KW-0333">Golgi apparatus</keyword>
<comment type="similarity">
    <text evidence="3">Belongs to the GOLPH3/VPS74 family.</text>
</comment>
<keyword evidence="8" id="KW-1185">Reference proteome</keyword>
<dbReference type="GO" id="GO:0005802">
    <property type="term" value="C:trans-Golgi network"/>
    <property type="evidence" value="ECO:0007669"/>
    <property type="project" value="TreeGrafter"/>
</dbReference>
<comment type="subcellular location">
    <subcellularLocation>
        <location evidence="1">Golgi apparatus</location>
        <location evidence="1">Golgi stack membrane</location>
        <topology evidence="1">Peripheral membrane protein</topology>
        <orientation evidence="1">Cytoplasmic side</orientation>
    </subcellularLocation>
    <subcellularLocation>
        <location evidence="2">Golgi apparatus</location>
        <location evidence="2">trans-Golgi network membrane</location>
        <topology evidence="2">Peripheral membrane protein</topology>
        <orientation evidence="2">Cytoplasmic side</orientation>
    </subcellularLocation>
</comment>
<protein>
    <recommendedName>
        <fullName evidence="9">Golgi phosphoprotein 3</fullName>
    </recommendedName>
</protein>
<dbReference type="AlphaFoldDB" id="A0A9X9LFS4"/>
<feature type="non-terminal residue" evidence="7">
    <location>
        <position position="104"/>
    </location>
</feature>
<dbReference type="PANTHER" id="PTHR12704">
    <property type="entry name" value="TRANS-GOLGI PROTEIN GMX33"/>
    <property type="match status" value="1"/>
</dbReference>
<evidence type="ECO:0000313" key="7">
    <source>
        <dbReference type="EMBL" id="VCW67098.1"/>
    </source>
</evidence>
<dbReference type="GO" id="GO:0007030">
    <property type="term" value="P:Golgi organization"/>
    <property type="evidence" value="ECO:0007669"/>
    <property type="project" value="TreeGrafter"/>
</dbReference>
<evidence type="ECO:0000256" key="6">
    <source>
        <dbReference type="ARBA" id="ARBA00023136"/>
    </source>
</evidence>
<evidence type="ECO:0000256" key="4">
    <source>
        <dbReference type="ARBA" id="ARBA00023034"/>
    </source>
</evidence>
<dbReference type="Pfam" id="PF05719">
    <property type="entry name" value="GPP34"/>
    <property type="match status" value="1"/>
</dbReference>
<evidence type="ECO:0008006" key="9">
    <source>
        <dbReference type="Google" id="ProtNLM"/>
    </source>
</evidence>
<evidence type="ECO:0000256" key="1">
    <source>
        <dbReference type="ARBA" id="ARBA00004344"/>
    </source>
</evidence>
<dbReference type="GO" id="GO:0070273">
    <property type="term" value="F:phosphatidylinositol-4-phosphate binding"/>
    <property type="evidence" value="ECO:0007669"/>
    <property type="project" value="InterPro"/>
</dbReference>
<dbReference type="Proteomes" id="UP000269945">
    <property type="component" value="Unassembled WGS sequence"/>
</dbReference>
<sequence length="104" mass="11766">MLIELALRGRLQLEACGMRRKSLLTRKVICKSDAPTGDVLLDEALKHVKETQPPETVQNWIELLSGRNVRMPRHFHHSVISLYLFLGAGNSIKHCVLPPLFQPS</sequence>
<evidence type="ECO:0000313" key="8">
    <source>
        <dbReference type="Proteomes" id="UP000269945"/>
    </source>
</evidence>
<dbReference type="InterPro" id="IPR038261">
    <property type="entry name" value="GPP34-like_sf"/>
</dbReference>
<comment type="caution">
    <text evidence="7">The sequence shown here is derived from an EMBL/GenBank/DDBJ whole genome shotgun (WGS) entry which is preliminary data.</text>
</comment>
<evidence type="ECO:0000256" key="2">
    <source>
        <dbReference type="ARBA" id="ARBA00004546"/>
    </source>
</evidence>
<dbReference type="GO" id="GO:0048194">
    <property type="term" value="P:Golgi vesicle budding"/>
    <property type="evidence" value="ECO:0007669"/>
    <property type="project" value="TreeGrafter"/>
</dbReference>
<dbReference type="InterPro" id="IPR008628">
    <property type="entry name" value="GPP34-like"/>
</dbReference>
<gene>
    <name evidence="7" type="ORF">BN2614_LOCUS1</name>
</gene>
<dbReference type="GO" id="GO:0032580">
    <property type="term" value="C:Golgi cisterna membrane"/>
    <property type="evidence" value="ECO:0007669"/>
    <property type="project" value="UniProtKB-SubCell"/>
</dbReference>
<evidence type="ECO:0000256" key="5">
    <source>
        <dbReference type="ARBA" id="ARBA00023121"/>
    </source>
</evidence>
<dbReference type="EMBL" id="CYRY02002416">
    <property type="protein sequence ID" value="VCW67098.1"/>
    <property type="molecule type" value="Genomic_DNA"/>
</dbReference>
<reference evidence="7 8" key="1">
    <citation type="submission" date="2018-10" db="EMBL/GenBank/DDBJ databases">
        <authorList>
            <person name="Ekblom R."/>
            <person name="Jareborg N."/>
        </authorList>
    </citation>
    <scope>NUCLEOTIDE SEQUENCE [LARGE SCALE GENOMIC DNA]</scope>
    <source>
        <tissue evidence="7">Muscle</tissue>
    </source>
</reference>
<proteinExistence type="inferred from homology"/>